<sequence>MTATAVDLEQQLEAEDGVIDVDRVMPHLDFPWASLPPGPRRWAPTDLSVEVDEQTLSAVRLTYRTVGDRAVVVAGTRPDVDIDWMAERMATPLLFAQLRKSNAGVAPASLMAALDAEMVWDEPTEDGWTFGQCGVGSRPVRLARRSAPEGHVIVAASGVAIEELTTMVAALVDLTDDPEAADELHVRHRRALAQRWWDAPRTPWTPDN</sequence>
<dbReference type="EMBL" id="CP031165">
    <property type="protein sequence ID" value="AXV09463.1"/>
    <property type="molecule type" value="Genomic_DNA"/>
</dbReference>
<proteinExistence type="predicted"/>
<gene>
    <name evidence="1" type="ORF">DVS28_a4802</name>
</gene>
<name>A0A346Y4R6_9ACTN</name>
<organism evidence="1 2">
    <name type="scientific">Euzebya pacifica</name>
    <dbReference type="NCBI Taxonomy" id="1608957"/>
    <lineage>
        <taxon>Bacteria</taxon>
        <taxon>Bacillati</taxon>
        <taxon>Actinomycetota</taxon>
        <taxon>Nitriliruptoria</taxon>
        <taxon>Euzebyales</taxon>
    </lineage>
</organism>
<evidence type="ECO:0000313" key="2">
    <source>
        <dbReference type="Proteomes" id="UP000264006"/>
    </source>
</evidence>
<keyword evidence="2" id="KW-1185">Reference proteome</keyword>
<evidence type="ECO:0000313" key="1">
    <source>
        <dbReference type="EMBL" id="AXV09463.1"/>
    </source>
</evidence>
<reference evidence="1 2" key="1">
    <citation type="submission" date="2018-09" db="EMBL/GenBank/DDBJ databases">
        <title>Complete genome sequence of Euzebya sp. DY32-46 isolated from seawater of Pacific Ocean.</title>
        <authorList>
            <person name="Xu L."/>
            <person name="Wu Y.-H."/>
            <person name="Xu X.-W."/>
        </authorList>
    </citation>
    <scope>NUCLEOTIDE SEQUENCE [LARGE SCALE GENOMIC DNA]</scope>
    <source>
        <strain evidence="1 2">DY32-46</strain>
    </source>
</reference>
<dbReference type="AlphaFoldDB" id="A0A346Y4R6"/>
<protein>
    <submittedName>
        <fullName evidence="1">Uncharacterized protein</fullName>
    </submittedName>
</protein>
<dbReference type="RefSeq" id="WP_114593638.1">
    <property type="nucleotide sequence ID" value="NZ_CP031165.1"/>
</dbReference>
<dbReference type="Proteomes" id="UP000264006">
    <property type="component" value="Chromosome"/>
</dbReference>
<dbReference type="OrthoDB" id="5242254at2"/>
<dbReference type="KEGG" id="euz:DVS28_a4802"/>
<accession>A0A346Y4R6</accession>